<feature type="domain" description="C2" evidence="11">
    <location>
        <begin position="8"/>
        <end position="152"/>
    </location>
</feature>
<dbReference type="InterPro" id="IPR015679">
    <property type="entry name" value="PLipase_D_fam"/>
</dbReference>
<dbReference type="GO" id="GO:0046872">
    <property type="term" value="F:metal ion binding"/>
    <property type="evidence" value="ECO:0007669"/>
    <property type="project" value="UniProtKB-KW"/>
</dbReference>
<dbReference type="EC" id="3.1.4.4" evidence="4"/>
<dbReference type="InterPro" id="IPR024632">
    <property type="entry name" value="PLipase_D_C"/>
</dbReference>
<evidence type="ECO:0000256" key="1">
    <source>
        <dbReference type="ARBA" id="ARBA00000798"/>
    </source>
</evidence>
<proteinExistence type="inferred from homology"/>
<evidence type="ECO:0000259" key="12">
    <source>
        <dbReference type="PROSITE" id="PS50035"/>
    </source>
</evidence>
<dbReference type="InterPro" id="IPR035892">
    <property type="entry name" value="C2_domain_sf"/>
</dbReference>
<gene>
    <name evidence="13" type="primary">PLDDELTA_2</name>
    <name evidence="13" type="ORF">CFP56_043129</name>
</gene>
<organism evidence="13 14">
    <name type="scientific">Quercus suber</name>
    <name type="common">Cork oak</name>
    <dbReference type="NCBI Taxonomy" id="58331"/>
    <lineage>
        <taxon>Eukaryota</taxon>
        <taxon>Viridiplantae</taxon>
        <taxon>Streptophyta</taxon>
        <taxon>Embryophyta</taxon>
        <taxon>Tracheophyta</taxon>
        <taxon>Spermatophyta</taxon>
        <taxon>Magnoliopsida</taxon>
        <taxon>eudicotyledons</taxon>
        <taxon>Gunneridae</taxon>
        <taxon>Pentapetalae</taxon>
        <taxon>rosids</taxon>
        <taxon>fabids</taxon>
        <taxon>Fagales</taxon>
        <taxon>Fagaceae</taxon>
        <taxon>Quercus</taxon>
    </lineage>
</organism>
<evidence type="ECO:0000256" key="4">
    <source>
        <dbReference type="ARBA" id="ARBA00012027"/>
    </source>
</evidence>
<keyword evidence="10" id="KW-0443">Lipid metabolism</keyword>
<evidence type="ECO:0000256" key="8">
    <source>
        <dbReference type="ARBA" id="ARBA00022837"/>
    </source>
</evidence>
<dbReference type="PANTHER" id="PTHR18896">
    <property type="entry name" value="PHOSPHOLIPASE D"/>
    <property type="match status" value="1"/>
</dbReference>
<comment type="catalytic activity">
    <reaction evidence="1">
        <text>a 1,2-diacyl-sn-glycero-3-phosphocholine + H2O = a 1,2-diacyl-sn-glycero-3-phosphate + choline + H(+)</text>
        <dbReference type="Rhea" id="RHEA:14445"/>
        <dbReference type="ChEBI" id="CHEBI:15354"/>
        <dbReference type="ChEBI" id="CHEBI:15377"/>
        <dbReference type="ChEBI" id="CHEBI:15378"/>
        <dbReference type="ChEBI" id="CHEBI:57643"/>
        <dbReference type="ChEBI" id="CHEBI:58608"/>
        <dbReference type="EC" id="3.1.4.4"/>
    </reaction>
</comment>
<keyword evidence="8" id="KW-0106">Calcium</keyword>
<dbReference type="Pfam" id="PF12357">
    <property type="entry name" value="PLD_C"/>
    <property type="match status" value="1"/>
</dbReference>
<sequence>MGSDSNNDHMALCNGVSSSKEPVFMHGELNLWILEAKSLPNMDLTSERMRKCFSVFGPWPALPTTHSGKHTGITSDPYVSVCLAGATVAQTGVIANSENPLWDEHFCVPVAHPVVKLEFHVKDNDILGAELIGVVEISVEKILSGTVINDWFPIIGHYGNYLKPYPELHVSVHFRPIEQISLHKNGVGAGPDYRGVPNSYFPLRKGGSVILYQDAHVPDGMLPEISLDGGKVYKHGKCWEEICQAILEAHHLIYVIGWSIYHRVKLVRESSKQLPAEGELSLGDLLKYKSQEGVRVILMIWDDKTSHDKFLLKTEGVMQTHDEETKKFFKHSSVHCVLTPRYASNKLSIFKQQVVGTLFTHHQKCVVLDTQASGNNRKITAFIGGLDLCDGRYDTPEHRLFGDLDTVFKNDFHNPTFPSCVNGPRQPWHDLHCKIEGPAAYDILTNFEQRWRKTKWRDFRLKKVTKWHDDSLIKIDRLSWMVTPSSGPGGDHNVRVSDEKDPENWHVQVFRSIDSGSVKGFPKGVHEAEAQKLVCAKNLKVDKSIHTAYVKAIRSAQHFIYIENQYFLGSSYYWPSYKNAVIPLWPEGVPTSASVQEILFWQGQTMAMMYKIVAQALEKAGLSDHYHPRDYLNFYCLGKREASSRSSSSSSPSQRNQQTENRMIVDDEYIIMGSANINQRSLDGSRDTEIAMGAYQPNYTWAGKNSHPHGQSCVNGPRQPWHDLHCKIEGPAAYDILTNFEQRWRKTKWRDFRLKKVTKWHDDSLIKIDRLSWMVTPSSGPGGDHNVRVSDEKDPENWHVQVFRSIDSGSVKGFPKGVHEAEAQKLVCAKNLKVDKSIHTAYVKAIRSAQHFIYIENQYFLGSSYYWPSYKNAVIPLWPEGVPTSASVQEILFWQGQTMAMMYKIVAQALEKAGLSDHYHPRDYLNFYCLGKREASSRSSSSSSPSQRNQQTENRMIVDDEYIIMGSANINQRSLDGSRDTEIAMGAYQPNYTWAGKNSHPHGQVYGYRMSLWAEHLCELEDTFREPQSIECVRHVNKIASYNWEAFVAEEEKEMKGNLMLYPIQVSRDGNISSLSGYESFPDVGGKILGAPTTLPDVLTT</sequence>
<name>A0AAW0LJA3_QUESU</name>
<evidence type="ECO:0000256" key="7">
    <source>
        <dbReference type="ARBA" id="ARBA00022801"/>
    </source>
</evidence>
<dbReference type="InterPro" id="IPR000008">
    <property type="entry name" value="C2_dom"/>
</dbReference>
<evidence type="ECO:0000256" key="10">
    <source>
        <dbReference type="ARBA" id="ARBA00023098"/>
    </source>
</evidence>
<evidence type="ECO:0000259" key="11">
    <source>
        <dbReference type="PROSITE" id="PS50004"/>
    </source>
</evidence>
<evidence type="ECO:0000256" key="2">
    <source>
        <dbReference type="ARBA" id="ARBA00001913"/>
    </source>
</evidence>
<dbReference type="GO" id="GO:0004630">
    <property type="term" value="F:phospholipase D activity"/>
    <property type="evidence" value="ECO:0007669"/>
    <property type="project" value="UniProtKB-EC"/>
</dbReference>
<dbReference type="SMART" id="SM00239">
    <property type="entry name" value="C2"/>
    <property type="match status" value="1"/>
</dbReference>
<protein>
    <recommendedName>
        <fullName evidence="4">phospholipase D</fullName>
        <ecNumber evidence="4">3.1.4.4</ecNumber>
    </recommendedName>
</protein>
<keyword evidence="6" id="KW-0677">Repeat</keyword>
<evidence type="ECO:0000256" key="5">
    <source>
        <dbReference type="ARBA" id="ARBA00022723"/>
    </source>
</evidence>
<dbReference type="SMART" id="SM00155">
    <property type="entry name" value="PLDc"/>
    <property type="match status" value="3"/>
</dbReference>
<dbReference type="Gene3D" id="2.60.40.150">
    <property type="entry name" value="C2 domain"/>
    <property type="match status" value="1"/>
</dbReference>
<feature type="domain" description="PLD phosphodiesterase" evidence="12">
    <location>
        <begin position="357"/>
        <end position="392"/>
    </location>
</feature>
<accession>A0AAW0LJA3</accession>
<keyword evidence="9" id="KW-0442">Lipid degradation</keyword>
<evidence type="ECO:0000256" key="6">
    <source>
        <dbReference type="ARBA" id="ARBA00022737"/>
    </source>
</evidence>
<evidence type="ECO:0000256" key="9">
    <source>
        <dbReference type="ARBA" id="ARBA00022963"/>
    </source>
</evidence>
<keyword evidence="14" id="KW-1185">Reference proteome</keyword>
<comment type="caution">
    <text evidence="13">The sequence shown here is derived from an EMBL/GenBank/DDBJ whole genome shotgun (WGS) entry which is preliminary data.</text>
</comment>
<keyword evidence="5" id="KW-0479">Metal-binding</keyword>
<evidence type="ECO:0000313" key="13">
    <source>
        <dbReference type="EMBL" id="KAK7851033.1"/>
    </source>
</evidence>
<evidence type="ECO:0000313" key="14">
    <source>
        <dbReference type="Proteomes" id="UP000237347"/>
    </source>
</evidence>
<keyword evidence="7" id="KW-0378">Hydrolase</keyword>
<dbReference type="FunFam" id="3.30.870.10:FF:000025">
    <property type="entry name" value="Phospholipase D delta"/>
    <property type="match status" value="1"/>
</dbReference>
<dbReference type="Proteomes" id="UP000237347">
    <property type="component" value="Unassembled WGS sequence"/>
</dbReference>
<feature type="domain" description="PLD phosphodiesterase" evidence="12">
    <location>
        <begin position="956"/>
        <end position="974"/>
    </location>
</feature>
<dbReference type="PROSITE" id="PS50004">
    <property type="entry name" value="C2"/>
    <property type="match status" value="1"/>
</dbReference>
<dbReference type="SUPFAM" id="SSF49562">
    <property type="entry name" value="C2 domain (Calcium/lipid-binding domain, CaLB)"/>
    <property type="match status" value="1"/>
</dbReference>
<comment type="cofactor">
    <cofactor evidence="2">
        <name>Ca(2+)</name>
        <dbReference type="ChEBI" id="CHEBI:29108"/>
    </cofactor>
</comment>
<dbReference type="SUPFAM" id="SSF56024">
    <property type="entry name" value="Phospholipase D/nuclease"/>
    <property type="match status" value="3"/>
</dbReference>
<dbReference type="Gene3D" id="3.30.870.10">
    <property type="entry name" value="Endonuclease Chain A"/>
    <property type="match status" value="3"/>
</dbReference>
<dbReference type="PANTHER" id="PTHR18896:SF153">
    <property type="entry name" value="PHOSPHOLIPASE D"/>
    <property type="match status" value="1"/>
</dbReference>
<feature type="domain" description="PLD phosphodiesterase" evidence="12">
    <location>
        <begin position="663"/>
        <end position="681"/>
    </location>
</feature>
<reference evidence="13 14" key="1">
    <citation type="journal article" date="2018" name="Sci. Data">
        <title>The draft genome sequence of cork oak.</title>
        <authorList>
            <person name="Ramos A.M."/>
            <person name="Usie A."/>
            <person name="Barbosa P."/>
            <person name="Barros P.M."/>
            <person name="Capote T."/>
            <person name="Chaves I."/>
            <person name="Simoes F."/>
            <person name="Abreu I."/>
            <person name="Carrasquinho I."/>
            <person name="Faro C."/>
            <person name="Guimaraes J.B."/>
            <person name="Mendonca D."/>
            <person name="Nobrega F."/>
            <person name="Rodrigues L."/>
            <person name="Saibo N.J.M."/>
            <person name="Varela M.C."/>
            <person name="Egas C."/>
            <person name="Matos J."/>
            <person name="Miguel C.M."/>
            <person name="Oliveira M.M."/>
            <person name="Ricardo C.P."/>
            <person name="Goncalves S."/>
        </authorList>
    </citation>
    <scope>NUCLEOTIDE SEQUENCE [LARGE SCALE GENOMIC DNA]</scope>
    <source>
        <strain evidence="14">cv. HL8</strain>
    </source>
</reference>
<comment type="similarity">
    <text evidence="3">Belongs to the phospholipase D family. C2-PLD subfamily.</text>
</comment>
<dbReference type="PROSITE" id="PS50035">
    <property type="entry name" value="PLD"/>
    <property type="match status" value="3"/>
</dbReference>
<dbReference type="GO" id="GO:0005886">
    <property type="term" value="C:plasma membrane"/>
    <property type="evidence" value="ECO:0007669"/>
    <property type="project" value="TreeGrafter"/>
</dbReference>
<dbReference type="InterPro" id="IPR001736">
    <property type="entry name" value="PLipase_D/transphosphatidylase"/>
</dbReference>
<dbReference type="Pfam" id="PF00168">
    <property type="entry name" value="C2"/>
    <property type="match status" value="1"/>
</dbReference>
<evidence type="ECO:0000256" key="3">
    <source>
        <dbReference type="ARBA" id="ARBA00010683"/>
    </source>
</evidence>
<dbReference type="AlphaFoldDB" id="A0AAW0LJA3"/>
<dbReference type="GO" id="GO:0009395">
    <property type="term" value="P:phospholipid catabolic process"/>
    <property type="evidence" value="ECO:0007669"/>
    <property type="project" value="TreeGrafter"/>
</dbReference>
<dbReference type="EMBL" id="PKMF04000092">
    <property type="protein sequence ID" value="KAK7851033.1"/>
    <property type="molecule type" value="Genomic_DNA"/>
</dbReference>
<dbReference type="CDD" id="cd04015">
    <property type="entry name" value="C2_plant_PLD"/>
    <property type="match status" value="1"/>
</dbReference>